<evidence type="ECO:0000256" key="1">
    <source>
        <dbReference type="ARBA" id="ARBA00004251"/>
    </source>
</evidence>
<dbReference type="GO" id="GO:0007166">
    <property type="term" value="P:cell surface receptor signaling pathway"/>
    <property type="evidence" value="ECO:0007669"/>
    <property type="project" value="TreeGrafter"/>
</dbReference>
<keyword evidence="5" id="KW-0472">Membrane</keyword>
<dbReference type="PANTHER" id="PTHR10570:SF9">
    <property type="entry name" value="T-CELL SURFACE GLYCOPROTEIN CD3 EPSILON CHAIN"/>
    <property type="match status" value="1"/>
</dbReference>
<dbReference type="Proteomes" id="UP001044222">
    <property type="component" value="Chromosome 13"/>
</dbReference>
<feature type="transmembrane region" description="Helical" evidence="5">
    <location>
        <begin position="82"/>
        <end position="103"/>
    </location>
</feature>
<feature type="compositionally biased region" description="Basic and acidic residues" evidence="4">
    <location>
        <begin position="129"/>
        <end position="141"/>
    </location>
</feature>
<gene>
    <name evidence="6" type="ORF">ANANG_G00238670</name>
</gene>
<accession>A0A9D3LWA3</accession>
<keyword evidence="7" id="KW-1185">Reference proteome</keyword>
<dbReference type="AlphaFoldDB" id="A0A9D3LWA3"/>
<feature type="region of interest" description="Disordered" evidence="4">
    <location>
        <begin position="109"/>
        <end position="141"/>
    </location>
</feature>
<proteinExistence type="predicted"/>
<keyword evidence="2" id="KW-1003">Cell membrane</keyword>
<dbReference type="EMBL" id="JAFIRN010000013">
    <property type="protein sequence ID" value="KAG5837382.1"/>
    <property type="molecule type" value="Genomic_DNA"/>
</dbReference>
<sequence>MEALLPCGGGPTNYDECDCELLQELPLKGANRPGLLTESLDSLSAERRRSHRNLRSLSEGVPTSDITSCSQMCEHCYELDGGLLIGIIFVDLLVTGGVIIVIYNCAQRKSSSPAPASGRPVRANAPSVPDRDYEPLNHATRDTATYAVAGVNRTG</sequence>
<reference evidence="6" key="1">
    <citation type="submission" date="2021-01" db="EMBL/GenBank/DDBJ databases">
        <title>A chromosome-scale assembly of European eel, Anguilla anguilla.</title>
        <authorList>
            <person name="Henkel C."/>
            <person name="Jong-Raadsen S.A."/>
            <person name="Dufour S."/>
            <person name="Weltzien F.-A."/>
            <person name="Palstra A.P."/>
            <person name="Pelster B."/>
            <person name="Spaink H.P."/>
            <person name="Van Den Thillart G.E."/>
            <person name="Jansen H."/>
            <person name="Zahm M."/>
            <person name="Klopp C."/>
            <person name="Cedric C."/>
            <person name="Louis A."/>
            <person name="Berthelot C."/>
            <person name="Parey E."/>
            <person name="Roest Crollius H."/>
            <person name="Montfort J."/>
            <person name="Robinson-Rechavi M."/>
            <person name="Bucao C."/>
            <person name="Bouchez O."/>
            <person name="Gislard M."/>
            <person name="Lluch J."/>
            <person name="Milhes M."/>
            <person name="Lampietro C."/>
            <person name="Lopez Roques C."/>
            <person name="Donnadieu C."/>
            <person name="Braasch I."/>
            <person name="Desvignes T."/>
            <person name="Postlethwait J."/>
            <person name="Bobe J."/>
            <person name="Guiguen Y."/>
            <person name="Dirks R."/>
        </authorList>
    </citation>
    <scope>NUCLEOTIDE SEQUENCE</scope>
    <source>
        <strain evidence="6">Tag_6206</strain>
        <tissue evidence="6">Liver</tissue>
    </source>
</reference>
<dbReference type="PANTHER" id="PTHR10570">
    <property type="entry name" value="T-CELL SURFACE GLYCOPROTEIN CD3 GAMMA CHAIN / DELTA CHAIN"/>
    <property type="match status" value="1"/>
</dbReference>
<keyword evidence="3" id="KW-0732">Signal</keyword>
<evidence type="ECO:0000313" key="6">
    <source>
        <dbReference type="EMBL" id="KAG5837382.1"/>
    </source>
</evidence>
<keyword evidence="5" id="KW-1133">Transmembrane helix</keyword>
<evidence type="ECO:0000256" key="4">
    <source>
        <dbReference type="SAM" id="MobiDB-lite"/>
    </source>
</evidence>
<evidence type="ECO:0000256" key="5">
    <source>
        <dbReference type="SAM" id="Phobius"/>
    </source>
</evidence>
<dbReference type="GO" id="GO:0045059">
    <property type="term" value="P:positive thymic T cell selection"/>
    <property type="evidence" value="ECO:0007669"/>
    <property type="project" value="TreeGrafter"/>
</dbReference>
<protein>
    <recommendedName>
        <fullName evidence="8">DNAX-activation protein 10</fullName>
    </recommendedName>
</protein>
<dbReference type="GO" id="GO:0009897">
    <property type="term" value="C:external side of plasma membrane"/>
    <property type="evidence" value="ECO:0007669"/>
    <property type="project" value="TreeGrafter"/>
</dbReference>
<dbReference type="GO" id="GO:0042105">
    <property type="term" value="C:alpha-beta T cell receptor complex"/>
    <property type="evidence" value="ECO:0007669"/>
    <property type="project" value="TreeGrafter"/>
</dbReference>
<organism evidence="6 7">
    <name type="scientific">Anguilla anguilla</name>
    <name type="common">European freshwater eel</name>
    <name type="synonym">Muraena anguilla</name>
    <dbReference type="NCBI Taxonomy" id="7936"/>
    <lineage>
        <taxon>Eukaryota</taxon>
        <taxon>Metazoa</taxon>
        <taxon>Chordata</taxon>
        <taxon>Craniata</taxon>
        <taxon>Vertebrata</taxon>
        <taxon>Euteleostomi</taxon>
        <taxon>Actinopterygii</taxon>
        <taxon>Neopterygii</taxon>
        <taxon>Teleostei</taxon>
        <taxon>Anguilliformes</taxon>
        <taxon>Anguillidae</taxon>
        <taxon>Anguilla</taxon>
    </lineage>
</organism>
<keyword evidence="5" id="KW-0812">Transmembrane</keyword>
<name>A0A9D3LWA3_ANGAN</name>
<evidence type="ECO:0000256" key="2">
    <source>
        <dbReference type="ARBA" id="ARBA00022475"/>
    </source>
</evidence>
<evidence type="ECO:0008006" key="8">
    <source>
        <dbReference type="Google" id="ProtNLM"/>
    </source>
</evidence>
<comment type="caution">
    <text evidence="6">The sequence shown here is derived from an EMBL/GenBank/DDBJ whole genome shotgun (WGS) entry which is preliminary data.</text>
</comment>
<comment type="subcellular location">
    <subcellularLocation>
        <location evidence="1">Cell membrane</location>
        <topology evidence="1">Single-pass type I membrane protein</topology>
    </subcellularLocation>
</comment>
<evidence type="ECO:0000313" key="7">
    <source>
        <dbReference type="Proteomes" id="UP001044222"/>
    </source>
</evidence>
<evidence type="ECO:0000256" key="3">
    <source>
        <dbReference type="ARBA" id="ARBA00022729"/>
    </source>
</evidence>
<dbReference type="InterPro" id="IPR015484">
    <property type="entry name" value="CD3_esu/gsu/dsu"/>
</dbReference>
<dbReference type="GO" id="GO:0004888">
    <property type="term" value="F:transmembrane signaling receptor activity"/>
    <property type="evidence" value="ECO:0007669"/>
    <property type="project" value="TreeGrafter"/>
</dbReference>